<keyword evidence="3" id="KW-0408">Iron</keyword>
<feature type="transmembrane region" description="Helical" evidence="7">
    <location>
        <begin position="212"/>
        <end position="233"/>
    </location>
</feature>
<dbReference type="PANTHER" id="PTHR31632:SF2">
    <property type="entry name" value="PLASMA MEMBRANE IRON PERMEASE"/>
    <property type="match status" value="1"/>
</dbReference>
<feature type="transmembrane region" description="Helical" evidence="7">
    <location>
        <begin position="276"/>
        <end position="298"/>
    </location>
</feature>
<feature type="transmembrane region" description="Helical" evidence="7">
    <location>
        <begin position="245"/>
        <end position="264"/>
    </location>
</feature>
<dbReference type="EMBL" id="LT671827">
    <property type="protein sequence ID" value="SHO79877.1"/>
    <property type="molecule type" value="Genomic_DNA"/>
</dbReference>
<keyword evidence="5 7" id="KW-1133">Transmembrane helix</keyword>
<dbReference type="Pfam" id="PF03239">
    <property type="entry name" value="FTR1"/>
    <property type="match status" value="1"/>
</dbReference>
<gene>
    <name evidence="8" type="ORF">MSYG_4229</name>
</gene>
<organism evidence="8 9">
    <name type="scientific">Malassezia sympodialis (strain ATCC 42132)</name>
    <name type="common">Atopic eczema-associated yeast</name>
    <dbReference type="NCBI Taxonomy" id="1230383"/>
    <lineage>
        <taxon>Eukaryota</taxon>
        <taxon>Fungi</taxon>
        <taxon>Dikarya</taxon>
        <taxon>Basidiomycota</taxon>
        <taxon>Ustilaginomycotina</taxon>
        <taxon>Malasseziomycetes</taxon>
        <taxon>Malasseziales</taxon>
        <taxon>Malasseziaceae</taxon>
        <taxon>Malassezia</taxon>
    </lineage>
</organism>
<proteinExistence type="inferred from homology"/>
<comment type="subcellular location">
    <subcellularLocation>
        <location evidence="1">Membrane</location>
        <topology evidence="1">Multi-pass membrane protein</topology>
    </subcellularLocation>
</comment>
<dbReference type="PANTHER" id="PTHR31632">
    <property type="entry name" value="IRON TRANSPORTER FTH1"/>
    <property type="match status" value="1"/>
</dbReference>
<evidence type="ECO:0000256" key="5">
    <source>
        <dbReference type="ARBA" id="ARBA00022989"/>
    </source>
</evidence>
<dbReference type="GO" id="GO:0033573">
    <property type="term" value="C:high-affinity iron permease complex"/>
    <property type="evidence" value="ECO:0007669"/>
    <property type="project" value="InterPro"/>
</dbReference>
<dbReference type="STRING" id="1230383.A0A1M8AC08"/>
<feature type="transmembrane region" description="Helical" evidence="7">
    <location>
        <begin position="15"/>
        <end position="41"/>
    </location>
</feature>
<reference evidence="9" key="1">
    <citation type="journal article" date="2017" name="Nucleic Acids Res.">
        <title>Proteogenomics produces comprehensive and highly accurate protein-coding gene annotation in a complete genome assembly of Malassezia sympodialis.</title>
        <authorList>
            <person name="Zhu Y."/>
            <person name="Engstroem P.G."/>
            <person name="Tellgren-Roth C."/>
            <person name="Baudo C.D."/>
            <person name="Kennell J.C."/>
            <person name="Sun S."/>
            <person name="Billmyre R.B."/>
            <person name="Schroeder M.S."/>
            <person name="Andersson A."/>
            <person name="Holm T."/>
            <person name="Sigurgeirsson B."/>
            <person name="Wu G."/>
            <person name="Sankaranarayanan S.R."/>
            <person name="Siddharthan R."/>
            <person name="Sanyal K."/>
            <person name="Lundeberg J."/>
            <person name="Nystedt B."/>
            <person name="Boekhout T."/>
            <person name="Dawson T.L. Jr."/>
            <person name="Heitman J."/>
            <person name="Scheynius A."/>
            <person name="Lehtioe J."/>
        </authorList>
    </citation>
    <scope>NUCLEOTIDE SEQUENCE [LARGE SCALE GENOMIC DNA]</scope>
    <source>
        <strain evidence="9">ATCC 42132</strain>
    </source>
</reference>
<protein>
    <submittedName>
        <fullName evidence="8">Similar to S.cerevisiae protein FTR1 (High affinity iron permease)</fullName>
    </submittedName>
</protein>
<evidence type="ECO:0000313" key="8">
    <source>
        <dbReference type="EMBL" id="SHO79877.1"/>
    </source>
</evidence>
<comment type="similarity">
    <text evidence="2">Belongs to the oxidase-dependent Fe transporter (OFeT) (TC 9.A.10.1) family.</text>
</comment>
<keyword evidence="3" id="KW-0813">Transport</keyword>
<dbReference type="AlphaFoldDB" id="A0A1M8AC08"/>
<dbReference type="OrthoDB" id="4364at2759"/>
<keyword evidence="4 7" id="KW-0812">Transmembrane</keyword>
<feature type="transmembrane region" description="Helical" evidence="7">
    <location>
        <begin position="99"/>
        <end position="122"/>
    </location>
</feature>
<accession>A0A1M8AC08</accession>
<feature type="transmembrane region" description="Helical" evidence="7">
    <location>
        <begin position="61"/>
        <end position="87"/>
    </location>
</feature>
<dbReference type="Proteomes" id="UP000186303">
    <property type="component" value="Chromosome 7"/>
</dbReference>
<evidence type="ECO:0000256" key="2">
    <source>
        <dbReference type="ARBA" id="ARBA00008333"/>
    </source>
</evidence>
<evidence type="ECO:0000256" key="6">
    <source>
        <dbReference type="ARBA" id="ARBA00023136"/>
    </source>
</evidence>
<name>A0A1M8AC08_MALS4</name>
<feature type="transmembrane region" description="Helical" evidence="7">
    <location>
        <begin position="364"/>
        <end position="384"/>
    </location>
</feature>
<dbReference type="InterPro" id="IPR004923">
    <property type="entry name" value="FTR1/Fip1/EfeU"/>
</dbReference>
<keyword evidence="3" id="KW-0406">Ion transport</keyword>
<keyword evidence="3" id="KW-0410">Iron transport</keyword>
<sequence length="395" mass="43420">MMSGPSGNRVFAPTIFFIAFREALEAALVIGILTGMIERVIGKNRHTIDDGNRRLIRKLRWFVIAGALLGLLIAFIIGAVFLAIFYTQATDLYARSEELWEGIFNLIAVVLITPMALVLLQADKSREKWRKKLAKALNGLTEARHEAVESIRSPPAEVLSTDETLSPLEKTESDGTQVPELVAPAKRSWAESARLWVRILRKPFEGDAKGPTAMFVIPLITTLREGLEGMIFVGGVSLGLPASSIPLPAIVGVLAGLLVGFIIFRSRSISSVKPFLVFSTCALLLIDAGMFSRSVYYFQFYRYVQKVGDAAAESGSGAGSYDARNYIWHLDCCNPEDKTNNGGSGWSILNSLVGWNNTATLGTILAYILFWVAIALYIGALLIYERRKRIAQKRG</sequence>
<keyword evidence="6 7" id="KW-0472">Membrane</keyword>
<evidence type="ECO:0000256" key="7">
    <source>
        <dbReference type="SAM" id="Phobius"/>
    </source>
</evidence>
<dbReference type="OMA" id="NEWNKIV"/>
<evidence type="ECO:0000256" key="1">
    <source>
        <dbReference type="ARBA" id="ARBA00004141"/>
    </source>
</evidence>
<evidence type="ECO:0000313" key="9">
    <source>
        <dbReference type="Proteomes" id="UP000186303"/>
    </source>
</evidence>
<evidence type="ECO:0000256" key="3">
    <source>
        <dbReference type="ARBA" id="ARBA00022496"/>
    </source>
</evidence>
<evidence type="ECO:0000256" key="4">
    <source>
        <dbReference type="ARBA" id="ARBA00022692"/>
    </source>
</evidence>
<dbReference type="VEuPathDB" id="FungiDB:MSYG_4229"/>
<dbReference type="GO" id="GO:0015093">
    <property type="term" value="F:ferrous iron transmembrane transporter activity"/>
    <property type="evidence" value="ECO:0007669"/>
    <property type="project" value="TreeGrafter"/>
</dbReference>
<keyword evidence="9" id="KW-1185">Reference proteome</keyword>